<feature type="compositionally biased region" description="Low complexity" evidence="6">
    <location>
        <begin position="313"/>
        <end position="322"/>
    </location>
</feature>
<dbReference type="PROSITE" id="PS50888">
    <property type="entry name" value="BHLH"/>
    <property type="match status" value="1"/>
</dbReference>
<evidence type="ECO:0000313" key="9">
    <source>
        <dbReference type="Proteomes" id="UP000604825"/>
    </source>
</evidence>
<dbReference type="GO" id="GO:0046983">
    <property type="term" value="F:protein dimerization activity"/>
    <property type="evidence" value="ECO:0007669"/>
    <property type="project" value="InterPro"/>
</dbReference>
<dbReference type="SUPFAM" id="SSF47459">
    <property type="entry name" value="HLH, helix-loop-helix DNA-binding domain"/>
    <property type="match status" value="1"/>
</dbReference>
<keyword evidence="4" id="KW-0804">Transcription</keyword>
<feature type="region of interest" description="Disordered" evidence="6">
    <location>
        <begin position="1"/>
        <end position="50"/>
    </location>
</feature>
<feature type="compositionally biased region" description="Polar residues" evidence="6">
    <location>
        <begin position="1"/>
        <end position="10"/>
    </location>
</feature>
<comment type="similarity">
    <text evidence="2">Belongs to the bHLH protein family.</text>
</comment>
<dbReference type="InterPro" id="IPR011598">
    <property type="entry name" value="bHLH_dom"/>
</dbReference>
<dbReference type="Gene3D" id="4.10.280.10">
    <property type="entry name" value="Helix-loop-helix DNA-binding domain"/>
    <property type="match status" value="1"/>
</dbReference>
<dbReference type="GO" id="GO:0003700">
    <property type="term" value="F:DNA-binding transcription factor activity"/>
    <property type="evidence" value="ECO:0007669"/>
    <property type="project" value="InterPro"/>
</dbReference>
<evidence type="ECO:0000256" key="6">
    <source>
        <dbReference type="SAM" id="MobiDB-lite"/>
    </source>
</evidence>
<dbReference type="InterPro" id="IPR044273">
    <property type="entry name" value="PIF3-like"/>
</dbReference>
<keyword evidence="9" id="KW-1185">Reference proteome</keyword>
<evidence type="ECO:0000256" key="5">
    <source>
        <dbReference type="ARBA" id="ARBA00023242"/>
    </source>
</evidence>
<organism evidence="8 9">
    <name type="scientific">Miscanthus lutarioriparius</name>
    <dbReference type="NCBI Taxonomy" id="422564"/>
    <lineage>
        <taxon>Eukaryota</taxon>
        <taxon>Viridiplantae</taxon>
        <taxon>Streptophyta</taxon>
        <taxon>Embryophyta</taxon>
        <taxon>Tracheophyta</taxon>
        <taxon>Spermatophyta</taxon>
        <taxon>Magnoliopsida</taxon>
        <taxon>Liliopsida</taxon>
        <taxon>Poales</taxon>
        <taxon>Poaceae</taxon>
        <taxon>PACMAD clade</taxon>
        <taxon>Panicoideae</taxon>
        <taxon>Andropogonodae</taxon>
        <taxon>Andropogoneae</taxon>
        <taxon>Saccharinae</taxon>
        <taxon>Miscanthus</taxon>
    </lineage>
</organism>
<dbReference type="FunFam" id="4.10.280.10:FF:000004">
    <property type="entry name" value="Basic helix-loop-helix transcription factor"/>
    <property type="match status" value="1"/>
</dbReference>
<evidence type="ECO:0000313" key="8">
    <source>
        <dbReference type="EMBL" id="CAD6273005.1"/>
    </source>
</evidence>
<comment type="caution">
    <text evidence="8">The sequence shown here is derived from an EMBL/GenBank/DDBJ whole genome shotgun (WGS) entry which is preliminary data.</text>
</comment>
<comment type="subcellular location">
    <subcellularLocation>
        <location evidence="1">Nucleus</location>
    </subcellularLocation>
</comment>
<keyword evidence="3" id="KW-0805">Transcription regulation</keyword>
<gene>
    <name evidence="8" type="ORF">NCGR_LOCUS56274</name>
</gene>
<keyword evidence="5" id="KW-0539">Nucleus</keyword>
<feature type="compositionally biased region" description="Basic and acidic residues" evidence="6">
    <location>
        <begin position="415"/>
        <end position="430"/>
    </location>
</feature>
<evidence type="ECO:0000256" key="3">
    <source>
        <dbReference type="ARBA" id="ARBA00023015"/>
    </source>
</evidence>
<dbReference type="InterPro" id="IPR047265">
    <property type="entry name" value="PIF1-like_bHLH"/>
</dbReference>
<sequence length="616" mass="63420">MVGGRSTTDDASAMGDTSVAGSASVADNGGGPMVAWSTRSGTSGSGGVEHQERWRQAAGSLIVQTTSSTIPLCHQVPTSGIRYAPSSNHDSQIRTGPGDELAELLWDHGPAPAPPPFQPFTCSAAGSSRSQELKRHAADATKAAAFVTPVVPVPLGMHGAGAGLGLGGLPVHDDEDDAVPWLHCPVVDDGDGDTAPLPPEYFASLLSEYSEAATAPAAASHAAAVVPAAPPPPEAGAANKLAPPSAAGGGGEGVVNFTFFSRPLQRPQAAASAAATASHPVESTVVQAATNRLRSTPLFSEQRMAWLQPPKAPRATAAAAAATPPPPPPTPQLAPLLPDSRHGETVAQPRSQPEARPTDAAAVTTSSVCSGNGDRSQLKRSSHLAADCSVSPDEDLDDEPEATRRSAARSAKRSRTAEGHNLSERRRRDRINEKMRALQELIPNCNKIDKASMLEEAIEYLKTLQLQVQMMSMGTGLFMPPAMLLPAMHQHLQALHHHPMAHAHAHFPHLGMGLGFSMGAAAAGFDMLPRVAAGAHFPCTPMAMPPSGAMFGVPGQGMPSLTAAFAHMAGTAPAGQMQAGAGAAAAAPARPGEAEHPPGRGVAEGDQEAQQHQKQT</sequence>
<evidence type="ECO:0000256" key="4">
    <source>
        <dbReference type="ARBA" id="ARBA00023163"/>
    </source>
</evidence>
<name>A0A811RQX3_9POAL</name>
<dbReference type="SMART" id="SM00353">
    <property type="entry name" value="HLH"/>
    <property type="match status" value="1"/>
</dbReference>
<reference evidence="8" key="1">
    <citation type="submission" date="2020-10" db="EMBL/GenBank/DDBJ databases">
        <authorList>
            <person name="Han B."/>
            <person name="Lu T."/>
            <person name="Zhao Q."/>
            <person name="Huang X."/>
            <person name="Zhao Y."/>
        </authorList>
    </citation>
    <scope>NUCLEOTIDE SEQUENCE</scope>
</reference>
<dbReference type="Pfam" id="PF00010">
    <property type="entry name" value="HLH"/>
    <property type="match status" value="1"/>
</dbReference>
<evidence type="ECO:0000256" key="1">
    <source>
        <dbReference type="ARBA" id="ARBA00004123"/>
    </source>
</evidence>
<dbReference type="InterPro" id="IPR036638">
    <property type="entry name" value="HLH_DNA-bd_sf"/>
</dbReference>
<dbReference type="OrthoDB" id="690068at2759"/>
<proteinExistence type="inferred from homology"/>
<feature type="region of interest" description="Disordered" evidence="6">
    <location>
        <begin position="578"/>
        <end position="616"/>
    </location>
</feature>
<dbReference type="PANTHER" id="PTHR46807:SF6">
    <property type="entry name" value="TRANSCRIPTION FACTOR APG"/>
    <property type="match status" value="1"/>
</dbReference>
<dbReference type="EMBL" id="CAJGYO010000016">
    <property type="protein sequence ID" value="CAD6273005.1"/>
    <property type="molecule type" value="Genomic_DNA"/>
</dbReference>
<protein>
    <recommendedName>
        <fullName evidence="7">BHLH domain-containing protein</fullName>
    </recommendedName>
</protein>
<feature type="region of interest" description="Disordered" evidence="6">
    <location>
        <begin position="309"/>
        <end position="430"/>
    </location>
</feature>
<feature type="compositionally biased region" description="Polar residues" evidence="6">
    <location>
        <begin position="363"/>
        <end position="375"/>
    </location>
</feature>
<evidence type="ECO:0000259" key="7">
    <source>
        <dbReference type="PROSITE" id="PS50888"/>
    </source>
</evidence>
<feature type="compositionally biased region" description="Low complexity" evidence="6">
    <location>
        <begin position="578"/>
        <end position="591"/>
    </location>
</feature>
<dbReference type="Proteomes" id="UP000604825">
    <property type="component" value="Unassembled WGS sequence"/>
</dbReference>
<dbReference type="PANTHER" id="PTHR46807">
    <property type="entry name" value="TRANSCRIPTION FACTOR PIF3"/>
    <property type="match status" value="1"/>
</dbReference>
<feature type="compositionally biased region" description="Pro residues" evidence="6">
    <location>
        <begin position="323"/>
        <end position="332"/>
    </location>
</feature>
<dbReference type="CDD" id="cd11445">
    <property type="entry name" value="bHLH_AtPIF_like"/>
    <property type="match status" value="1"/>
</dbReference>
<feature type="domain" description="BHLH" evidence="7">
    <location>
        <begin position="415"/>
        <end position="464"/>
    </location>
</feature>
<evidence type="ECO:0000256" key="2">
    <source>
        <dbReference type="ARBA" id="ARBA00005510"/>
    </source>
</evidence>
<accession>A0A811RQX3</accession>
<dbReference type="GO" id="GO:0005634">
    <property type="term" value="C:nucleus"/>
    <property type="evidence" value="ECO:0007669"/>
    <property type="project" value="UniProtKB-SubCell"/>
</dbReference>
<dbReference type="AlphaFoldDB" id="A0A811RQX3"/>